<name>A0AAV9ZQT3_9AGAR</name>
<evidence type="ECO:0000313" key="3">
    <source>
        <dbReference type="EMBL" id="KAK6988692.1"/>
    </source>
</evidence>
<keyword evidence="1" id="KW-0175">Coiled coil</keyword>
<proteinExistence type="predicted"/>
<gene>
    <name evidence="3" type="ORF">R3P38DRAFT_276656</name>
</gene>
<dbReference type="EMBL" id="JAWWNJ010000121">
    <property type="protein sequence ID" value="KAK6988692.1"/>
    <property type="molecule type" value="Genomic_DNA"/>
</dbReference>
<evidence type="ECO:0000256" key="2">
    <source>
        <dbReference type="SAM" id="MobiDB-lite"/>
    </source>
</evidence>
<protein>
    <submittedName>
        <fullName evidence="3">Uncharacterized protein</fullName>
    </submittedName>
</protein>
<sequence>MVQATTPGTSSASRNAASLASHVPPSATAQAKKQGAGSSESDNCPKLSPKAPVSTTAQPETGADGLLNATLLVDSSYETATRALAEAQRVISSARSAALTSMASASAATKRSSALEAQIRKLKASLANARARAAAAESSSAAVPSMLRVAQEVHDAEVQELRKTHEAELQRRQTAHENDCAWLRARVKMLKAENKTQQKSLHVMQASVAAMRKNVFIESDRARSAILDQRKKLVKDLDDIMKLGPGGASHCPSTSTRSICLNVEHFPPIQKSSEPAPRTTSMMVL</sequence>
<feature type="coiled-coil region" evidence="1">
    <location>
        <begin position="105"/>
        <end position="139"/>
    </location>
</feature>
<dbReference type="AlphaFoldDB" id="A0AAV9ZQT3"/>
<reference evidence="3 4" key="1">
    <citation type="journal article" date="2024" name="J Genomics">
        <title>Draft genome sequencing and assembly of Favolaschia claudopus CIRM-BRFM 2984 isolated from oak limbs.</title>
        <authorList>
            <person name="Navarro D."/>
            <person name="Drula E."/>
            <person name="Chaduli D."/>
            <person name="Cazenave R."/>
            <person name="Ahrendt S."/>
            <person name="Wang J."/>
            <person name="Lipzen A."/>
            <person name="Daum C."/>
            <person name="Barry K."/>
            <person name="Grigoriev I.V."/>
            <person name="Favel A."/>
            <person name="Rosso M.N."/>
            <person name="Martin F."/>
        </authorList>
    </citation>
    <scope>NUCLEOTIDE SEQUENCE [LARGE SCALE GENOMIC DNA]</scope>
    <source>
        <strain evidence="3 4">CIRM-BRFM 2984</strain>
    </source>
</reference>
<accession>A0AAV9ZQT3</accession>
<feature type="compositionally biased region" description="Polar residues" evidence="2">
    <location>
        <begin position="27"/>
        <end position="42"/>
    </location>
</feature>
<evidence type="ECO:0000256" key="1">
    <source>
        <dbReference type="SAM" id="Coils"/>
    </source>
</evidence>
<dbReference type="Proteomes" id="UP001362999">
    <property type="component" value="Unassembled WGS sequence"/>
</dbReference>
<keyword evidence="4" id="KW-1185">Reference proteome</keyword>
<evidence type="ECO:0000313" key="4">
    <source>
        <dbReference type="Proteomes" id="UP001362999"/>
    </source>
</evidence>
<feature type="region of interest" description="Disordered" evidence="2">
    <location>
        <begin position="1"/>
        <end position="62"/>
    </location>
</feature>
<feature type="compositionally biased region" description="Low complexity" evidence="2">
    <location>
        <begin position="10"/>
        <end position="21"/>
    </location>
</feature>
<comment type="caution">
    <text evidence="3">The sequence shown here is derived from an EMBL/GenBank/DDBJ whole genome shotgun (WGS) entry which is preliminary data.</text>
</comment>
<organism evidence="3 4">
    <name type="scientific">Favolaschia claudopus</name>
    <dbReference type="NCBI Taxonomy" id="2862362"/>
    <lineage>
        <taxon>Eukaryota</taxon>
        <taxon>Fungi</taxon>
        <taxon>Dikarya</taxon>
        <taxon>Basidiomycota</taxon>
        <taxon>Agaricomycotina</taxon>
        <taxon>Agaricomycetes</taxon>
        <taxon>Agaricomycetidae</taxon>
        <taxon>Agaricales</taxon>
        <taxon>Marasmiineae</taxon>
        <taxon>Mycenaceae</taxon>
        <taxon>Favolaschia</taxon>
    </lineage>
</organism>